<evidence type="ECO:0000313" key="4">
    <source>
        <dbReference type="Proteomes" id="UP000683310"/>
    </source>
</evidence>
<keyword evidence="2" id="KW-0472">Membrane</keyword>
<dbReference type="PANTHER" id="PTHR37042:SF4">
    <property type="entry name" value="OUTER MEMBRANE PROTEIN RV1973"/>
    <property type="match status" value="1"/>
</dbReference>
<evidence type="ECO:0000256" key="2">
    <source>
        <dbReference type="ARBA" id="ARBA00023136"/>
    </source>
</evidence>
<reference evidence="3 4" key="1">
    <citation type="submission" date="2021-04" db="EMBL/GenBank/DDBJ databases">
        <title>Nocardia tengchongensis.</title>
        <authorList>
            <person name="Zhuang k."/>
            <person name="Ran Y."/>
            <person name="Li W."/>
        </authorList>
    </citation>
    <scope>NUCLEOTIDE SEQUENCE [LARGE SCALE GENOMIC DNA]</scope>
    <source>
        <strain evidence="3 4">CFH S0057</strain>
    </source>
</reference>
<gene>
    <name evidence="3" type="ORF">KHQ06_03330</name>
</gene>
<dbReference type="EMBL" id="CP074371">
    <property type="protein sequence ID" value="QVI24612.1"/>
    <property type="molecule type" value="Genomic_DNA"/>
</dbReference>
<comment type="subcellular location">
    <subcellularLocation>
        <location evidence="1">Membrane</location>
    </subcellularLocation>
</comment>
<organism evidence="3 4">
    <name type="scientific">Nocardia tengchongensis</name>
    <dbReference type="NCBI Taxonomy" id="2055889"/>
    <lineage>
        <taxon>Bacteria</taxon>
        <taxon>Bacillati</taxon>
        <taxon>Actinomycetota</taxon>
        <taxon>Actinomycetes</taxon>
        <taxon>Mycobacteriales</taxon>
        <taxon>Nocardiaceae</taxon>
        <taxon>Nocardia</taxon>
    </lineage>
</organism>
<evidence type="ECO:0000313" key="3">
    <source>
        <dbReference type="EMBL" id="QVI24612.1"/>
    </source>
</evidence>
<dbReference type="Proteomes" id="UP000683310">
    <property type="component" value="Chromosome"/>
</dbReference>
<keyword evidence="4" id="KW-1185">Reference proteome</keyword>
<evidence type="ECO:0000256" key="1">
    <source>
        <dbReference type="ARBA" id="ARBA00004370"/>
    </source>
</evidence>
<accession>A0ABX8CY61</accession>
<name>A0ABX8CY61_9NOCA</name>
<protein>
    <submittedName>
        <fullName evidence="3">H domain protein</fullName>
    </submittedName>
</protein>
<sequence>MVAMLGAAGWFGYDAWHLKQLDHARTDSVAAARKTVESMFSYDFNSVDKALPKVADDLSGGFKDDYLKLVNESIAPGAKEKQLTVIASTQAGGVIDVDTKHAKVLLFLNQMTTSKDNPQATASGSRVRVDLDKSGDRWLVSEVTPI</sequence>
<dbReference type="PANTHER" id="PTHR37042">
    <property type="entry name" value="OUTER MEMBRANE PROTEIN RV1973"/>
    <property type="match status" value="1"/>
</dbReference>
<proteinExistence type="predicted"/>